<dbReference type="Gramene" id="OBART10G12290.1">
    <property type="protein sequence ID" value="OBART10G12290.1"/>
    <property type="gene ID" value="OBART10G12290"/>
</dbReference>
<evidence type="ECO:0000256" key="1">
    <source>
        <dbReference type="SAM" id="MobiDB-lite"/>
    </source>
</evidence>
<evidence type="ECO:0000313" key="3">
    <source>
        <dbReference type="Proteomes" id="UP000026960"/>
    </source>
</evidence>
<dbReference type="PaxDb" id="65489-OBART10G12290.1"/>
<accession>A0A0D3HED3</accession>
<dbReference type="HOGENOM" id="CLU_1484260_0_0_1"/>
<dbReference type="EnsemblPlants" id="OBART10G12290.1">
    <property type="protein sequence ID" value="OBART10G12290.1"/>
    <property type="gene ID" value="OBART10G12290"/>
</dbReference>
<reference evidence="2" key="2">
    <citation type="submission" date="2015-03" db="UniProtKB">
        <authorList>
            <consortium name="EnsemblPlants"/>
        </authorList>
    </citation>
    <scope>IDENTIFICATION</scope>
</reference>
<dbReference type="Proteomes" id="UP000026960">
    <property type="component" value="Chromosome 10"/>
</dbReference>
<dbReference type="AlphaFoldDB" id="A0A0D3HED3"/>
<proteinExistence type="predicted"/>
<reference evidence="2" key="1">
    <citation type="journal article" date="2009" name="Rice">
        <title>De Novo Next Generation Sequencing of Plant Genomes.</title>
        <authorList>
            <person name="Rounsley S."/>
            <person name="Marri P.R."/>
            <person name="Yu Y."/>
            <person name="He R."/>
            <person name="Sisneros N."/>
            <person name="Goicoechea J.L."/>
            <person name="Lee S.J."/>
            <person name="Angelova A."/>
            <person name="Kudrna D."/>
            <person name="Luo M."/>
            <person name="Affourtit J."/>
            <person name="Desany B."/>
            <person name="Knight J."/>
            <person name="Niazi F."/>
            <person name="Egholm M."/>
            <person name="Wing R.A."/>
        </authorList>
    </citation>
    <scope>NUCLEOTIDE SEQUENCE [LARGE SCALE GENOMIC DNA]</scope>
    <source>
        <strain evidence="2">cv. IRGC 105608</strain>
    </source>
</reference>
<protein>
    <submittedName>
        <fullName evidence="2">Uncharacterized protein</fullName>
    </submittedName>
</protein>
<sequence length="197" mass="21046">MGWDFWTFKQAVNRPKFRSIPVYGPDFEPIRNALNARKLGPSFGPYTWLLTRLVARHSGDGGGGGFQQNERLVRRPPPSASAHGGGNSPPWPKSSANAGFFVGAASVRSGRTRRAARGGRRAAAPGGPGPMRCGCTPSPSHGEGSGRCREHKAEGCQVMEAGAAALQRRSSSREHIGQINGRCCYLWKMALICIAGC</sequence>
<name>A0A0D3HED3_9ORYZ</name>
<feature type="region of interest" description="Disordered" evidence="1">
    <location>
        <begin position="60"/>
        <end position="95"/>
    </location>
</feature>
<keyword evidence="3" id="KW-1185">Reference proteome</keyword>
<evidence type="ECO:0000313" key="2">
    <source>
        <dbReference type="EnsemblPlants" id="OBART10G12290.1"/>
    </source>
</evidence>
<organism evidence="2">
    <name type="scientific">Oryza barthii</name>
    <dbReference type="NCBI Taxonomy" id="65489"/>
    <lineage>
        <taxon>Eukaryota</taxon>
        <taxon>Viridiplantae</taxon>
        <taxon>Streptophyta</taxon>
        <taxon>Embryophyta</taxon>
        <taxon>Tracheophyta</taxon>
        <taxon>Spermatophyta</taxon>
        <taxon>Magnoliopsida</taxon>
        <taxon>Liliopsida</taxon>
        <taxon>Poales</taxon>
        <taxon>Poaceae</taxon>
        <taxon>BOP clade</taxon>
        <taxon>Oryzoideae</taxon>
        <taxon>Oryzeae</taxon>
        <taxon>Oryzinae</taxon>
        <taxon>Oryza</taxon>
    </lineage>
</organism>